<feature type="transmembrane region" description="Helical" evidence="5">
    <location>
        <begin position="275"/>
        <end position="296"/>
    </location>
</feature>
<evidence type="ECO:0000259" key="6">
    <source>
        <dbReference type="PROSITE" id="PS50850"/>
    </source>
</evidence>
<dbReference type="AlphaFoldDB" id="A0A1E5QQJ0"/>
<feature type="transmembrane region" description="Helical" evidence="5">
    <location>
        <begin position="364"/>
        <end position="384"/>
    </location>
</feature>
<name>A0A1E5QQJ0_9CYAN</name>
<feature type="transmembrane region" description="Helical" evidence="5">
    <location>
        <begin position="341"/>
        <end position="358"/>
    </location>
</feature>
<feature type="transmembrane region" description="Helical" evidence="5">
    <location>
        <begin position="150"/>
        <end position="173"/>
    </location>
</feature>
<feature type="transmembrane region" description="Helical" evidence="5">
    <location>
        <begin position="218"/>
        <end position="239"/>
    </location>
</feature>
<dbReference type="OrthoDB" id="9772882at2"/>
<dbReference type="InterPro" id="IPR011701">
    <property type="entry name" value="MFS"/>
</dbReference>
<reference evidence="7" key="1">
    <citation type="submission" date="2016-09" db="EMBL/GenBank/DDBJ databases">
        <title>Draft genome of thermotolerant cyanobacterium Desertifilum sp. strain IPPAS B-1220.</title>
        <authorList>
            <person name="Sinetova M.A."/>
            <person name="Bolakhan K."/>
            <person name="Zayadan B.K."/>
            <person name="Mironov K.S."/>
            <person name="Ustinova V."/>
            <person name="Kupriyanova E.V."/>
            <person name="Sidorov R.A."/>
            <person name="Skrypnik A.N."/>
            <person name="Gogoleva N.E."/>
            <person name="Gogolev Y.V."/>
            <person name="Los D.A."/>
        </authorList>
    </citation>
    <scope>NUCLEOTIDE SEQUENCE [LARGE SCALE GENOMIC DNA]</scope>
    <source>
        <strain evidence="7">IPPAS B-1220</strain>
    </source>
</reference>
<sequence>MLRSLIDLAPIYSKVLPISKGLGAIATSPETPPKPAGTLSKPEIRSSLWASTVDGIFASVFSGVTGGVLLTNFLLELGASSIEIGLLSSIPMLVNFLQPVGAYIADRTTSRHWYTLSIFSASRLLWLVLIVSIGFFSWHSGASHALVQQTLLMILLTHILGALGSPSWVSWMAALVPHRLRGRYFGLRNSAANFTHLLCVPLFGFLVASWHGGTIQGYGVALSLAVVAGIISLCFQFVMADVNPQVPTQWEKGRSKADATPEKGSLKTLGRDRNFLIFLLYWGGWMFAVNLSAPFFNLYLLQDLHLDVRWVTIYSSLTAGANLLMLLIWGKLADRIGNRPLLVLVGAMVAIAPLLWILTGRDSISIWCWLPALNLLGGATWAAIDLCGNNIQMEISPTQGSSIYFAIAAAISGLGGAIGTTAGGFFVEFAHSGGLPALFALSAGVRLLALVPLFFIQEPKSRPLNRLFA</sequence>
<evidence type="ECO:0000256" key="4">
    <source>
        <dbReference type="ARBA" id="ARBA00023136"/>
    </source>
</evidence>
<feature type="transmembrane region" description="Helical" evidence="5">
    <location>
        <begin position="82"/>
        <end position="104"/>
    </location>
</feature>
<dbReference type="PANTHER" id="PTHR23526">
    <property type="entry name" value="INTEGRAL MEMBRANE TRANSPORT PROTEIN-RELATED"/>
    <property type="match status" value="1"/>
</dbReference>
<evidence type="ECO:0000256" key="5">
    <source>
        <dbReference type="SAM" id="Phobius"/>
    </source>
</evidence>
<dbReference type="EMBL" id="MJGC01000022">
    <property type="protein sequence ID" value="OEJ76945.1"/>
    <property type="molecule type" value="Genomic_DNA"/>
</dbReference>
<dbReference type="GO" id="GO:0005886">
    <property type="term" value="C:plasma membrane"/>
    <property type="evidence" value="ECO:0007669"/>
    <property type="project" value="UniProtKB-SubCell"/>
</dbReference>
<keyword evidence="2 5" id="KW-0812">Transmembrane</keyword>
<dbReference type="PROSITE" id="PS50850">
    <property type="entry name" value="MFS"/>
    <property type="match status" value="1"/>
</dbReference>
<feature type="transmembrane region" description="Helical" evidence="5">
    <location>
        <begin position="404"/>
        <end position="427"/>
    </location>
</feature>
<feature type="transmembrane region" description="Helical" evidence="5">
    <location>
        <begin position="116"/>
        <end position="138"/>
    </location>
</feature>
<dbReference type="InterPro" id="IPR020846">
    <property type="entry name" value="MFS_dom"/>
</dbReference>
<feature type="transmembrane region" description="Helical" evidence="5">
    <location>
        <begin position="48"/>
        <end position="70"/>
    </location>
</feature>
<dbReference type="Pfam" id="PF07690">
    <property type="entry name" value="MFS_1"/>
    <property type="match status" value="1"/>
</dbReference>
<evidence type="ECO:0000256" key="3">
    <source>
        <dbReference type="ARBA" id="ARBA00022989"/>
    </source>
</evidence>
<feature type="transmembrane region" description="Helical" evidence="5">
    <location>
        <begin position="194"/>
        <end position="212"/>
    </location>
</feature>
<evidence type="ECO:0000313" key="7">
    <source>
        <dbReference type="EMBL" id="OEJ76945.1"/>
    </source>
</evidence>
<dbReference type="InterPro" id="IPR036259">
    <property type="entry name" value="MFS_trans_sf"/>
</dbReference>
<accession>A0A1E5QQJ0</accession>
<evidence type="ECO:0000256" key="1">
    <source>
        <dbReference type="ARBA" id="ARBA00004651"/>
    </source>
</evidence>
<comment type="subcellular location">
    <subcellularLocation>
        <location evidence="1">Cell membrane</location>
        <topology evidence="1">Multi-pass membrane protein</topology>
    </subcellularLocation>
</comment>
<dbReference type="InterPro" id="IPR052528">
    <property type="entry name" value="Sugar_transport-like"/>
</dbReference>
<feature type="transmembrane region" description="Helical" evidence="5">
    <location>
        <begin position="433"/>
        <end position="456"/>
    </location>
</feature>
<feature type="domain" description="Major facilitator superfamily (MFS) profile" evidence="6">
    <location>
        <begin position="47"/>
        <end position="461"/>
    </location>
</feature>
<dbReference type="SUPFAM" id="SSF103473">
    <property type="entry name" value="MFS general substrate transporter"/>
    <property type="match status" value="1"/>
</dbReference>
<dbReference type="PANTHER" id="PTHR23526:SF2">
    <property type="entry name" value="MAJOR FACILITATOR SUPERFAMILY (MFS) PROFILE DOMAIN-CONTAINING PROTEIN"/>
    <property type="match status" value="1"/>
</dbReference>
<keyword evidence="4 5" id="KW-0472">Membrane</keyword>
<comment type="caution">
    <text evidence="7">The sequence shown here is derived from an EMBL/GenBank/DDBJ whole genome shotgun (WGS) entry which is preliminary data.</text>
</comment>
<keyword evidence="3 5" id="KW-1133">Transmembrane helix</keyword>
<dbReference type="GO" id="GO:0022857">
    <property type="term" value="F:transmembrane transporter activity"/>
    <property type="evidence" value="ECO:0007669"/>
    <property type="project" value="InterPro"/>
</dbReference>
<dbReference type="RefSeq" id="WP_069965432.1">
    <property type="nucleotide sequence ID" value="NZ_CM124774.1"/>
</dbReference>
<evidence type="ECO:0000256" key="2">
    <source>
        <dbReference type="ARBA" id="ARBA00022692"/>
    </source>
</evidence>
<organism evidence="7">
    <name type="scientific">Desertifilum tharense IPPAS B-1220</name>
    <dbReference type="NCBI Taxonomy" id="1781255"/>
    <lineage>
        <taxon>Bacteria</taxon>
        <taxon>Bacillati</taxon>
        <taxon>Cyanobacteriota</taxon>
        <taxon>Cyanophyceae</taxon>
        <taxon>Desertifilales</taxon>
        <taxon>Desertifilaceae</taxon>
        <taxon>Desertifilum</taxon>
    </lineage>
</organism>
<dbReference type="Gene3D" id="1.20.1250.20">
    <property type="entry name" value="MFS general substrate transporter like domains"/>
    <property type="match status" value="2"/>
</dbReference>
<gene>
    <name evidence="7" type="ORF">BH720_01775</name>
</gene>
<protein>
    <submittedName>
        <fullName evidence="7">MFS transporter</fullName>
    </submittedName>
</protein>
<dbReference type="STRING" id="1781255.BH720_01775"/>
<proteinExistence type="predicted"/>
<feature type="transmembrane region" description="Helical" evidence="5">
    <location>
        <begin position="308"/>
        <end position="329"/>
    </location>
</feature>